<dbReference type="GO" id="GO:0051301">
    <property type="term" value="P:cell division"/>
    <property type="evidence" value="ECO:0007669"/>
    <property type="project" value="UniProtKB-KW"/>
</dbReference>
<keyword evidence="9" id="KW-0493">Microtubule</keyword>
<evidence type="ECO:0000256" key="8">
    <source>
        <dbReference type="ARBA" id="ARBA00022618"/>
    </source>
</evidence>
<evidence type="ECO:0000256" key="2">
    <source>
        <dbReference type="ARBA" id="ARBA00004186"/>
    </source>
</evidence>
<accession>G3B0B8</accession>
<protein>
    <recommendedName>
        <fullName evidence="5">DASH complex subunit DAD2</fullName>
    </recommendedName>
    <alternativeName>
        <fullName evidence="17">Outer kinetochore protein DAD2</fullName>
    </alternativeName>
</protein>
<evidence type="ECO:0000256" key="16">
    <source>
        <dbReference type="ARBA" id="ARBA00023328"/>
    </source>
</evidence>
<dbReference type="GO" id="GO:0042729">
    <property type="term" value="C:DASH complex"/>
    <property type="evidence" value="ECO:0007669"/>
    <property type="project" value="InterPro"/>
</dbReference>
<keyword evidence="6" id="KW-0158">Chromosome</keyword>
<dbReference type="PANTHER" id="PTHR28036">
    <property type="entry name" value="DASH COMPLEX SUBUNIT DAD2"/>
    <property type="match status" value="1"/>
</dbReference>
<keyword evidence="16" id="KW-0137">Centromere</keyword>
<dbReference type="AlphaFoldDB" id="G3B0B8"/>
<dbReference type="Pfam" id="PF08654">
    <property type="entry name" value="DASH_Dad2"/>
    <property type="match status" value="1"/>
</dbReference>
<dbReference type="OrthoDB" id="3230169at2759"/>
<evidence type="ECO:0000256" key="6">
    <source>
        <dbReference type="ARBA" id="ARBA00022454"/>
    </source>
</evidence>
<dbReference type="InterPro" id="IPR013963">
    <property type="entry name" value="DASH_Dad2"/>
</dbReference>
<sequence length="119" mass="13383">MQKSGQIYQKIDEKRAELASLTEIKDYTERLTSQLEVLETKLEEMVDGAESVNLVLSTWQNVVRSISLASLGLYKYSQNDYESSTPLPEGLLRIKVIPEGEDDVDVDEVNADATDTRDV</sequence>
<dbReference type="Proteomes" id="UP000000707">
    <property type="component" value="Unassembled WGS sequence"/>
</dbReference>
<organism evidence="19">
    <name type="scientific">Candida tenuis (strain ATCC 10573 / BCRC 21748 / CBS 615 / JCM 9827 / NBRC 10315 / NRRL Y-1498 / VKM Y-70)</name>
    <name type="common">Yeast</name>
    <name type="synonym">Yamadazyma tenuis</name>
    <dbReference type="NCBI Taxonomy" id="590646"/>
    <lineage>
        <taxon>Eukaryota</taxon>
        <taxon>Fungi</taxon>
        <taxon>Dikarya</taxon>
        <taxon>Ascomycota</taxon>
        <taxon>Saccharomycotina</taxon>
        <taxon>Pichiomycetes</taxon>
        <taxon>Debaryomycetaceae</taxon>
        <taxon>Yamadazyma</taxon>
    </lineage>
</organism>
<dbReference type="GeneID" id="90981935"/>
<evidence type="ECO:0000256" key="3">
    <source>
        <dbReference type="ARBA" id="ARBA00004629"/>
    </source>
</evidence>
<keyword evidence="15" id="KW-0131">Cell cycle</keyword>
<evidence type="ECO:0000256" key="14">
    <source>
        <dbReference type="ARBA" id="ARBA00023242"/>
    </source>
</evidence>
<reference evidence="18 19" key="1">
    <citation type="journal article" date="2011" name="Proc. Natl. Acad. Sci. U.S.A.">
        <title>Comparative genomics of xylose-fermenting fungi for enhanced biofuel production.</title>
        <authorList>
            <person name="Wohlbach D.J."/>
            <person name="Kuo A."/>
            <person name="Sato T.K."/>
            <person name="Potts K.M."/>
            <person name="Salamov A.A."/>
            <person name="LaButti K.M."/>
            <person name="Sun H."/>
            <person name="Clum A."/>
            <person name="Pangilinan J.L."/>
            <person name="Lindquist E.A."/>
            <person name="Lucas S."/>
            <person name="Lapidus A."/>
            <person name="Jin M."/>
            <person name="Gunawan C."/>
            <person name="Balan V."/>
            <person name="Dale B.E."/>
            <person name="Jeffries T.W."/>
            <person name="Zinkel R."/>
            <person name="Barry K.W."/>
            <person name="Grigoriev I.V."/>
            <person name="Gasch A.P."/>
        </authorList>
    </citation>
    <scope>NUCLEOTIDE SEQUENCE [LARGE SCALE GENOMIC DNA]</scope>
    <source>
        <strain evidence="18">ATCC 10573</strain>
        <strain evidence="19">ATCC 10573 / BCRC 21748 / CBS 615 / JCM 9827 / NBRC 10315 / NRRL Y-1498 / VKM Y-70</strain>
    </source>
</reference>
<evidence type="ECO:0000256" key="9">
    <source>
        <dbReference type="ARBA" id="ARBA00022701"/>
    </source>
</evidence>
<dbReference type="EMBL" id="GL996514">
    <property type="protein sequence ID" value="EGV65524.1"/>
    <property type="molecule type" value="Genomic_DNA"/>
</dbReference>
<dbReference type="KEGG" id="cten:90981935"/>
<dbReference type="GO" id="GO:0000278">
    <property type="term" value="P:mitotic cell cycle"/>
    <property type="evidence" value="ECO:0007669"/>
    <property type="project" value="InterPro"/>
</dbReference>
<keyword evidence="13" id="KW-0206">Cytoskeleton</keyword>
<evidence type="ECO:0000256" key="5">
    <source>
        <dbReference type="ARBA" id="ARBA00020260"/>
    </source>
</evidence>
<dbReference type="HOGENOM" id="CLU_138063_2_0_1"/>
<evidence type="ECO:0000256" key="10">
    <source>
        <dbReference type="ARBA" id="ARBA00022776"/>
    </source>
</evidence>
<comment type="similarity">
    <text evidence="4">Belongs to the DASH complex DAD2 family.</text>
</comment>
<evidence type="ECO:0000256" key="1">
    <source>
        <dbReference type="ARBA" id="ARBA00004123"/>
    </source>
</evidence>
<dbReference type="STRING" id="590646.G3B0B8"/>
<evidence type="ECO:0000313" key="18">
    <source>
        <dbReference type="EMBL" id="EGV65523.1"/>
    </source>
</evidence>
<dbReference type="GO" id="GO:0008608">
    <property type="term" value="P:attachment of spindle microtubules to kinetochore"/>
    <property type="evidence" value="ECO:0007669"/>
    <property type="project" value="TreeGrafter"/>
</dbReference>
<dbReference type="eggNOG" id="ENOG502SG7I">
    <property type="taxonomic scope" value="Eukaryota"/>
</dbReference>
<keyword evidence="12" id="KW-0995">Kinetochore</keyword>
<evidence type="ECO:0000256" key="15">
    <source>
        <dbReference type="ARBA" id="ARBA00023306"/>
    </source>
</evidence>
<evidence type="ECO:0000313" key="19">
    <source>
        <dbReference type="Proteomes" id="UP000000707"/>
    </source>
</evidence>
<keyword evidence="14" id="KW-0539">Nucleus</keyword>
<keyword evidence="10" id="KW-0498">Mitosis</keyword>
<evidence type="ECO:0000256" key="11">
    <source>
        <dbReference type="ARBA" id="ARBA00022829"/>
    </source>
</evidence>
<keyword evidence="7" id="KW-0963">Cytoplasm</keyword>
<gene>
    <name evidence="18" type="ORF">CANTEDRAFT_113085</name>
</gene>
<keyword evidence="11" id="KW-0159">Chromosome partition</keyword>
<dbReference type="GO" id="GO:1990023">
    <property type="term" value="C:mitotic spindle midzone"/>
    <property type="evidence" value="ECO:0007669"/>
    <property type="project" value="TreeGrafter"/>
</dbReference>
<evidence type="ECO:0000256" key="12">
    <source>
        <dbReference type="ARBA" id="ARBA00022838"/>
    </source>
</evidence>
<comment type="subcellular location">
    <subcellularLocation>
        <location evidence="3">Chromosome</location>
        <location evidence="3">Centromere</location>
        <location evidence="3">Kinetochore</location>
    </subcellularLocation>
    <subcellularLocation>
        <location evidence="2">Cytoplasm</location>
        <location evidence="2">Cytoskeleton</location>
        <location evidence="2">Spindle</location>
    </subcellularLocation>
    <subcellularLocation>
        <location evidence="1">Nucleus</location>
    </subcellularLocation>
</comment>
<proteinExistence type="inferred from homology"/>
<evidence type="ECO:0000256" key="4">
    <source>
        <dbReference type="ARBA" id="ARBA00005501"/>
    </source>
</evidence>
<dbReference type="GO" id="GO:0005874">
    <property type="term" value="C:microtubule"/>
    <property type="evidence" value="ECO:0007669"/>
    <property type="project" value="UniProtKB-KW"/>
</dbReference>
<dbReference type="GO" id="GO:0044732">
    <property type="term" value="C:mitotic spindle pole body"/>
    <property type="evidence" value="ECO:0007669"/>
    <property type="project" value="TreeGrafter"/>
</dbReference>
<name>G3B0B8_CANTC</name>
<dbReference type="PANTHER" id="PTHR28036:SF1">
    <property type="entry name" value="DASH COMPLEX SUBUNIT DAD2"/>
    <property type="match status" value="1"/>
</dbReference>
<evidence type="ECO:0000256" key="7">
    <source>
        <dbReference type="ARBA" id="ARBA00022490"/>
    </source>
</evidence>
<evidence type="ECO:0000256" key="13">
    <source>
        <dbReference type="ARBA" id="ARBA00023212"/>
    </source>
</evidence>
<keyword evidence="19" id="KW-1185">Reference proteome</keyword>
<evidence type="ECO:0000256" key="17">
    <source>
        <dbReference type="ARBA" id="ARBA00030568"/>
    </source>
</evidence>
<keyword evidence="8" id="KW-0132">Cell division</keyword>
<dbReference type="EMBL" id="GL996514">
    <property type="protein sequence ID" value="EGV65523.1"/>
    <property type="molecule type" value="Genomic_DNA"/>
</dbReference>